<protein>
    <submittedName>
        <fullName evidence="9">AzlC family ABC transporter permease</fullName>
    </submittedName>
</protein>
<evidence type="ECO:0000256" key="7">
    <source>
        <dbReference type="ARBA" id="ARBA00023136"/>
    </source>
</evidence>
<name>A0ABT1D013_9PROT</name>
<keyword evidence="10" id="KW-1185">Reference proteome</keyword>
<feature type="transmembrane region" description="Helical" evidence="8">
    <location>
        <begin position="196"/>
        <end position="213"/>
    </location>
</feature>
<accession>A0ABT1D013</accession>
<dbReference type="RefSeq" id="WP_252951837.1">
    <property type="nucleotide sequence ID" value="NZ_JAFIRR010000017.1"/>
</dbReference>
<dbReference type="PANTHER" id="PTHR34979">
    <property type="entry name" value="INNER MEMBRANE PROTEIN YGAZ"/>
    <property type="match status" value="1"/>
</dbReference>
<keyword evidence="6 8" id="KW-1133">Transmembrane helix</keyword>
<evidence type="ECO:0000313" key="10">
    <source>
        <dbReference type="Proteomes" id="UP001523392"/>
    </source>
</evidence>
<keyword evidence="7 8" id="KW-0472">Membrane</keyword>
<evidence type="ECO:0000313" key="9">
    <source>
        <dbReference type="EMBL" id="MCO6415237.1"/>
    </source>
</evidence>
<feature type="transmembrane region" description="Helical" evidence="8">
    <location>
        <begin position="110"/>
        <end position="128"/>
    </location>
</feature>
<comment type="caution">
    <text evidence="9">The sequence shown here is derived from an EMBL/GenBank/DDBJ whole genome shotgun (WGS) entry which is preliminary data.</text>
</comment>
<evidence type="ECO:0000256" key="8">
    <source>
        <dbReference type="SAM" id="Phobius"/>
    </source>
</evidence>
<organism evidence="9 10">
    <name type="scientific">Siccirubricoccus soli</name>
    <dbReference type="NCBI Taxonomy" id="2899147"/>
    <lineage>
        <taxon>Bacteria</taxon>
        <taxon>Pseudomonadati</taxon>
        <taxon>Pseudomonadota</taxon>
        <taxon>Alphaproteobacteria</taxon>
        <taxon>Acetobacterales</taxon>
        <taxon>Roseomonadaceae</taxon>
        <taxon>Siccirubricoccus</taxon>
    </lineage>
</organism>
<proteinExistence type="inferred from homology"/>
<feature type="transmembrane region" description="Helical" evidence="8">
    <location>
        <begin position="54"/>
        <end position="73"/>
    </location>
</feature>
<keyword evidence="5 8" id="KW-0812">Transmembrane</keyword>
<evidence type="ECO:0000256" key="1">
    <source>
        <dbReference type="ARBA" id="ARBA00004651"/>
    </source>
</evidence>
<comment type="subcellular location">
    <subcellularLocation>
        <location evidence="1">Cell membrane</location>
        <topology evidence="1">Multi-pass membrane protein</topology>
    </subcellularLocation>
</comment>
<dbReference type="PANTHER" id="PTHR34979:SF1">
    <property type="entry name" value="INNER MEMBRANE PROTEIN YGAZ"/>
    <property type="match status" value="1"/>
</dbReference>
<keyword evidence="4" id="KW-1003">Cell membrane</keyword>
<reference evidence="9 10" key="1">
    <citation type="submission" date="2021-12" db="EMBL/GenBank/DDBJ databases">
        <title>Siccirubricoccus leaddurans sp. nov., a high concentration Zn2+ tolerance bacterium.</title>
        <authorList>
            <person name="Cao Y."/>
        </authorList>
    </citation>
    <scope>NUCLEOTIDE SEQUENCE [LARGE SCALE GENOMIC DNA]</scope>
    <source>
        <strain evidence="9 10">KC 17139</strain>
    </source>
</reference>
<feature type="transmembrane region" description="Helical" evidence="8">
    <location>
        <begin position="21"/>
        <end position="42"/>
    </location>
</feature>
<dbReference type="EMBL" id="JAFIRR010000017">
    <property type="protein sequence ID" value="MCO6415237.1"/>
    <property type="molecule type" value="Genomic_DNA"/>
</dbReference>
<evidence type="ECO:0000256" key="4">
    <source>
        <dbReference type="ARBA" id="ARBA00022475"/>
    </source>
</evidence>
<feature type="transmembrane region" description="Helical" evidence="8">
    <location>
        <begin position="172"/>
        <end position="189"/>
    </location>
</feature>
<comment type="similarity">
    <text evidence="2">Belongs to the AzlC family.</text>
</comment>
<keyword evidence="3" id="KW-0813">Transport</keyword>
<feature type="transmembrane region" description="Helical" evidence="8">
    <location>
        <begin position="140"/>
        <end position="166"/>
    </location>
</feature>
<feature type="transmembrane region" description="Helical" evidence="8">
    <location>
        <begin position="80"/>
        <end position="104"/>
    </location>
</feature>
<sequence length="241" mass="25045">MTQAEEKDRRGSFTAAGMKRGVRAALALTLGLMPFGLVVGMTADAQGLSLLETLLMSGLVFAGTSQVMALGLWTEPAPILAAALTCLVINLRMAPMGVALGPVLDRLHGIRLWGSLALLVDNAFALMVAEMRAGRRDAGFLVGASMVMWVNWMLMCGTGHVFASAIRLPPGHPVFFASLAALMSVLVPIWRGASDLLPWVAAGMLALLAHGVLGLGAPWPVLLGALGGGAIGAARDLRAAR</sequence>
<evidence type="ECO:0000256" key="5">
    <source>
        <dbReference type="ARBA" id="ARBA00022692"/>
    </source>
</evidence>
<evidence type="ECO:0000256" key="2">
    <source>
        <dbReference type="ARBA" id="ARBA00010735"/>
    </source>
</evidence>
<dbReference type="Proteomes" id="UP001523392">
    <property type="component" value="Unassembled WGS sequence"/>
</dbReference>
<gene>
    <name evidence="9" type="ORF">JYK14_03480</name>
</gene>
<dbReference type="Pfam" id="PF03591">
    <property type="entry name" value="AzlC"/>
    <property type="match status" value="1"/>
</dbReference>
<dbReference type="InterPro" id="IPR011606">
    <property type="entry name" value="Brnchd-chn_aa_trnsp_permease"/>
</dbReference>
<evidence type="ECO:0000256" key="3">
    <source>
        <dbReference type="ARBA" id="ARBA00022448"/>
    </source>
</evidence>
<evidence type="ECO:0000256" key="6">
    <source>
        <dbReference type="ARBA" id="ARBA00022989"/>
    </source>
</evidence>